<accession>A0A3S4ZB22</accession>
<dbReference type="Pfam" id="PF25622">
    <property type="entry name" value="Phi29_MCP"/>
    <property type="match status" value="1"/>
</dbReference>
<reference evidence="1 2" key="1">
    <citation type="submission" date="2018-12" db="EMBL/GenBank/DDBJ databases">
        <authorList>
            <consortium name="Pathogen Informatics"/>
        </authorList>
    </citation>
    <scope>NUCLEOTIDE SEQUENCE [LARGE SCALE GENOMIC DNA]</scope>
    <source>
        <strain evidence="1 2">NCTC12905</strain>
    </source>
</reference>
<name>A0A3S4ZB22_BARVI</name>
<dbReference type="EMBL" id="LR134529">
    <property type="protein sequence ID" value="VEJ44415.1"/>
    <property type="molecule type" value="Genomic_DNA"/>
</dbReference>
<dbReference type="Proteomes" id="UP000274201">
    <property type="component" value="Chromosome"/>
</dbReference>
<sequence>MKLATNKEIINSCFAEDVKNYNRRIPEGLKDFYEDRKDSLINDAKLQEKILESLIQDMSLTSDDSNPLKLFLEQDISFREAQGARVFNTIRGEHWIPVKSGEGVDRLKVNDPEIEASSIPEKREDRYTFTMTCEQREHAFREEYGLYSLLEDIRSFFRKQDNTKSYNWLEKLIDSALNSEVAPLRETQEIYIPDIRNLRLDEQSYKLAISIIQQAVRGLKVPSRLYNACYFQKACSWRDLVFIFGILGMDDQGLNEVMNMSTVYDAKKSFLQVQNFGEKNSDVIGLAMSKKAISIDDLKITRLSDFDPINLCMKIFFHISQSSLFRPFETMIVFKAGTDDQIEKTIKRYEGANDMKLKEEAEKEALKRVKVL</sequence>
<evidence type="ECO:0000313" key="1">
    <source>
        <dbReference type="EMBL" id="VEJ44415.1"/>
    </source>
</evidence>
<dbReference type="AlphaFoldDB" id="A0A3S4ZB22"/>
<dbReference type="OrthoDB" id="7922183at2"/>
<protein>
    <submittedName>
        <fullName evidence="1">Uncharacterized protein</fullName>
    </submittedName>
</protein>
<dbReference type="RefSeq" id="WP_126601825.1">
    <property type="nucleotide sequence ID" value="NZ_LR134529.1"/>
</dbReference>
<gene>
    <name evidence="1" type="ORF">NCTC12905_00051</name>
</gene>
<organism evidence="1 2">
    <name type="scientific">Bartonella vinsonii</name>
    <name type="common">Rochalimaea vinsonii</name>
    <dbReference type="NCBI Taxonomy" id="33047"/>
    <lineage>
        <taxon>Bacteria</taxon>
        <taxon>Pseudomonadati</taxon>
        <taxon>Pseudomonadota</taxon>
        <taxon>Alphaproteobacteria</taxon>
        <taxon>Hyphomicrobiales</taxon>
        <taxon>Bartonellaceae</taxon>
        <taxon>Bartonella</taxon>
    </lineage>
</organism>
<evidence type="ECO:0000313" key="2">
    <source>
        <dbReference type="Proteomes" id="UP000274201"/>
    </source>
</evidence>
<proteinExistence type="predicted"/>